<reference evidence="2 3" key="1">
    <citation type="submission" date="2021-08" db="EMBL/GenBank/DDBJ databases">
        <title>Draft Genome Sequence of Phanerochaete sordida strain YK-624.</title>
        <authorList>
            <person name="Mori T."/>
            <person name="Dohra H."/>
            <person name="Suzuki T."/>
            <person name="Kawagishi H."/>
            <person name="Hirai H."/>
        </authorList>
    </citation>
    <scope>NUCLEOTIDE SEQUENCE [LARGE SCALE GENOMIC DNA]</scope>
    <source>
        <strain evidence="2 3">YK-624</strain>
    </source>
</reference>
<feature type="compositionally biased region" description="Low complexity" evidence="1">
    <location>
        <begin position="1148"/>
        <end position="1165"/>
    </location>
</feature>
<sequence length="1186" mass="131426">MCGGENNAPQAQHYLNAQLGALYENAVGCVERHSKGIQPDADHKYSFSLAEFYYGKHRRGQATKADMMFYASFGKPKLEFICNHDVILRLTLKEGHYNTEFGKGGANPAIIEKNKCFKDAEVSLRVPFTIEAFPGQAVGLAGSDNVISLVILNLAKAQLVQVSSELEMGRQALAFYLAEYLALLQSAGSHVLFSLPDFDDDRRRLFIDFSSYARSLLDVDEIYDISVEKINTFLSSSWLKAAMLAGGKNGPSADRAALSLAEYKSTWSLDESSNTHFHVKLGAPRIKALCNQEVVLYFTLDEVLFYDSKNFEVAAKQTYQNWELALLINVIYEKEEEGKVTRCKLDFNSCRFMRQLCQWPGFDQTNEEALRFVQKLVDFFTGEYLDVLENAQYHVVYHHDERWPKLSGVPEAELEEDEAHDDVADVDEDSDSEDEDEEDLEEEVVKGDVSTYQELGAGHATTVEGAAAAIAGAAAAGAAAGVAVAEGSEHAAAAAGTEAAKAARRALAGKAAAPRVIKQGTVSKTPEGKTILTKHNGTVVEYVSKAAAVKELVEKSHTHGFDHISAVSQASINAWFKSLWSVSSTSKSTVDSLLYRFSYEQFFSTKFQAPTVRLLSNNRAIIWLHLQDGWLKTLKNWMPWSDSEAYKFDNWRLAFEVELKLADSDKLEGVSTAWNAKLEDSFVYKQHGKKDDRVLKHIYLDFKTAEFIHDLSSFDGLFNSTEKRPIEKVQALVTYLREYYFTQIISTGTHVLYTLPVFKAGACLPSANALTDVTFQIYSKITYDRRNWAAMAKEGEPALLILGMTQFRKLPCTKIEWSGNWIANSTRSVSYGTVCLSKKVFLEERLLGLLAKINGVTTVSSQPFRLECKGAWKLQLTTWAANEDRKKCICNWKFDGECNGVLKYKWVHRDGWKYEHEGTTDITNGTYWVDCHTLNYLEIPTTFKNGQLEIKLRGDVKVSLGVDGGAQKWSTKSAASWKTSIYIGSSEEGLKVSVCAPPVPVYEKACTEGKPLDGFWNDPEALLRANLPQTVDLTEVLNLFKNFEGTYSGIFPGTSAFTLANPVFNKNGDVIFELRPHTQISASAPVVTKAVARATSATTRDHRTYAAAVRPRVSEHRSLSLLQRVKNKLTGDHDDEKHAHGAKPANGTASPVATSVPATPATESPAPLPAPPAAKAGKKDAKPEKA</sequence>
<feature type="compositionally biased region" description="Basic and acidic residues" evidence="1">
    <location>
        <begin position="1177"/>
        <end position="1186"/>
    </location>
</feature>
<evidence type="ECO:0000313" key="2">
    <source>
        <dbReference type="EMBL" id="GJE93287.1"/>
    </source>
</evidence>
<comment type="caution">
    <text evidence="2">The sequence shown here is derived from an EMBL/GenBank/DDBJ whole genome shotgun (WGS) entry which is preliminary data.</text>
</comment>
<keyword evidence="3" id="KW-1185">Reference proteome</keyword>
<proteinExistence type="predicted"/>
<dbReference type="AlphaFoldDB" id="A0A9P3GEG5"/>
<accession>A0A9P3GEG5</accession>
<dbReference type="OrthoDB" id="5429442at2759"/>
<evidence type="ECO:0000256" key="1">
    <source>
        <dbReference type="SAM" id="MobiDB-lite"/>
    </source>
</evidence>
<name>A0A9P3GEG5_9APHY</name>
<protein>
    <submittedName>
        <fullName evidence="2">Uncharacterized protein</fullName>
    </submittedName>
</protein>
<gene>
    <name evidence="2" type="ORF">PsYK624_094460</name>
</gene>
<feature type="compositionally biased region" description="Acidic residues" evidence="1">
    <location>
        <begin position="412"/>
        <end position="442"/>
    </location>
</feature>
<dbReference type="EMBL" id="BPQB01000031">
    <property type="protein sequence ID" value="GJE93287.1"/>
    <property type="molecule type" value="Genomic_DNA"/>
</dbReference>
<dbReference type="Proteomes" id="UP000703269">
    <property type="component" value="Unassembled WGS sequence"/>
</dbReference>
<evidence type="ECO:0000313" key="3">
    <source>
        <dbReference type="Proteomes" id="UP000703269"/>
    </source>
</evidence>
<organism evidence="2 3">
    <name type="scientific">Phanerochaete sordida</name>
    <dbReference type="NCBI Taxonomy" id="48140"/>
    <lineage>
        <taxon>Eukaryota</taxon>
        <taxon>Fungi</taxon>
        <taxon>Dikarya</taxon>
        <taxon>Basidiomycota</taxon>
        <taxon>Agaricomycotina</taxon>
        <taxon>Agaricomycetes</taxon>
        <taxon>Polyporales</taxon>
        <taxon>Phanerochaetaceae</taxon>
        <taxon>Phanerochaete</taxon>
    </lineage>
</organism>
<feature type="region of interest" description="Disordered" evidence="1">
    <location>
        <begin position="412"/>
        <end position="445"/>
    </location>
</feature>
<feature type="region of interest" description="Disordered" evidence="1">
    <location>
        <begin position="1131"/>
        <end position="1186"/>
    </location>
</feature>